<protein>
    <submittedName>
        <fullName evidence="1">Uncharacterized protein</fullName>
    </submittedName>
</protein>
<gene>
    <name evidence="1" type="ORF">MNEG_16240</name>
</gene>
<sequence>MADSILCYAATVLVAQAVGGGPESKSIMDALRADPRLAHQFLLLAHLYARSDGWALAWLRTALLRPSYSPAQLTAAVAGGVAATAAGAAVARDPRVADAVMAPLDAAWDYAETALPPLRTHPKLVAALLGTLALGGVWAYRRSAAAASLARAAEVQAGVRVNRPQPTHVVASLLDSLFSRQEHAGLQ</sequence>
<dbReference type="GeneID" id="25733980"/>
<dbReference type="Proteomes" id="UP000054498">
    <property type="component" value="Unassembled WGS sequence"/>
</dbReference>
<accession>A0A0D2LI75</accession>
<organism evidence="1 2">
    <name type="scientific">Monoraphidium neglectum</name>
    <dbReference type="NCBI Taxonomy" id="145388"/>
    <lineage>
        <taxon>Eukaryota</taxon>
        <taxon>Viridiplantae</taxon>
        <taxon>Chlorophyta</taxon>
        <taxon>core chlorophytes</taxon>
        <taxon>Chlorophyceae</taxon>
        <taxon>CS clade</taxon>
        <taxon>Sphaeropleales</taxon>
        <taxon>Selenastraceae</taxon>
        <taxon>Monoraphidium</taxon>
    </lineage>
</organism>
<dbReference type="EMBL" id="KK106361">
    <property type="protein sequence ID" value="KIY91724.1"/>
    <property type="molecule type" value="Genomic_DNA"/>
</dbReference>
<evidence type="ECO:0000313" key="1">
    <source>
        <dbReference type="EMBL" id="KIY91724.1"/>
    </source>
</evidence>
<reference evidence="1 2" key="1">
    <citation type="journal article" date="2013" name="BMC Genomics">
        <title>Reconstruction of the lipid metabolism for the microalga Monoraphidium neglectum from its genome sequence reveals characteristics suitable for biofuel production.</title>
        <authorList>
            <person name="Bogen C."/>
            <person name="Al-Dilaimi A."/>
            <person name="Albersmeier A."/>
            <person name="Wichmann J."/>
            <person name="Grundmann M."/>
            <person name="Rupp O."/>
            <person name="Lauersen K.J."/>
            <person name="Blifernez-Klassen O."/>
            <person name="Kalinowski J."/>
            <person name="Goesmann A."/>
            <person name="Mussgnug J.H."/>
            <person name="Kruse O."/>
        </authorList>
    </citation>
    <scope>NUCLEOTIDE SEQUENCE [LARGE SCALE GENOMIC DNA]</scope>
    <source>
        <strain evidence="1 2">SAG 48.87</strain>
    </source>
</reference>
<dbReference type="RefSeq" id="XP_013890744.1">
    <property type="nucleotide sequence ID" value="XM_014035290.1"/>
</dbReference>
<name>A0A0D2LI75_9CHLO</name>
<keyword evidence="2" id="KW-1185">Reference proteome</keyword>
<dbReference type="KEGG" id="mng:MNEG_16240"/>
<dbReference type="OrthoDB" id="565013at2759"/>
<evidence type="ECO:0000313" key="2">
    <source>
        <dbReference type="Proteomes" id="UP000054498"/>
    </source>
</evidence>
<proteinExistence type="predicted"/>
<dbReference type="AlphaFoldDB" id="A0A0D2LI75"/>